<protein>
    <submittedName>
        <fullName evidence="3">Site-specific integrase</fullName>
    </submittedName>
</protein>
<dbReference type="EMBL" id="AAKKXN010000002">
    <property type="protein sequence ID" value="ECS8475929.1"/>
    <property type="molecule type" value="Genomic_DNA"/>
</dbReference>
<organism evidence="3">
    <name type="scientific">Salmonella enterica subsp. enterica serovar Pomona</name>
    <dbReference type="NCBI Taxonomy" id="570935"/>
    <lineage>
        <taxon>Bacteria</taxon>
        <taxon>Pseudomonadati</taxon>
        <taxon>Pseudomonadota</taxon>
        <taxon>Gammaproteobacteria</taxon>
        <taxon>Enterobacterales</taxon>
        <taxon>Enterobacteriaceae</taxon>
        <taxon>Salmonella</taxon>
    </lineage>
</organism>
<evidence type="ECO:0000256" key="1">
    <source>
        <dbReference type="ARBA" id="ARBA00023172"/>
    </source>
</evidence>
<dbReference type="GO" id="GO:0006310">
    <property type="term" value="P:DNA recombination"/>
    <property type="evidence" value="ECO:0007669"/>
    <property type="project" value="UniProtKB-KW"/>
</dbReference>
<proteinExistence type="predicted"/>
<dbReference type="AlphaFoldDB" id="A0A5I9WT59"/>
<feature type="domain" description="Tyr recombinase" evidence="2">
    <location>
        <begin position="200"/>
        <end position="351"/>
    </location>
</feature>
<dbReference type="InterPro" id="IPR002104">
    <property type="entry name" value="Integrase_catalytic"/>
</dbReference>
<comment type="caution">
    <text evidence="3">The sequence shown here is derived from an EMBL/GenBank/DDBJ whole genome shotgun (WGS) entry which is preliminary data.</text>
</comment>
<dbReference type="GO" id="GO:0003677">
    <property type="term" value="F:DNA binding"/>
    <property type="evidence" value="ECO:0007669"/>
    <property type="project" value="InterPro"/>
</dbReference>
<keyword evidence="1" id="KW-0233">DNA recombination</keyword>
<reference evidence="3" key="1">
    <citation type="submission" date="2018-07" db="EMBL/GenBank/DDBJ databases">
        <authorList>
            <consortium name="PulseNet: The National Subtyping Network for Foodborne Disease Surveillance"/>
            <person name="Tarr C.L."/>
            <person name="Trees E."/>
            <person name="Katz L.S."/>
            <person name="Carleton-Romer H.A."/>
            <person name="Stroika S."/>
            <person name="Kucerova Z."/>
            <person name="Roache K.F."/>
            <person name="Sabol A.L."/>
            <person name="Besser J."/>
            <person name="Gerner-Smidt P."/>
        </authorList>
    </citation>
    <scope>NUCLEOTIDE SEQUENCE</scope>
    <source>
        <strain evidence="3">PNUSAS032273</strain>
    </source>
</reference>
<sequence>MDTETSMPLLYPLRYHIDHLAFRSLSTQSASLQSVKFFYEFWNQKYGVSFCYSFYSSGHNPDIAVSEMPSFWLYLENGHNVQSNVLSLTRATKASSSTHAARVRAVIHFLSFLINTYISPAYRDDTPKALTLLASRLHTRLQLCRDNYRALTPNKFSLRSHNSQGFQSLSGAMVLSLYEIIAPSSAQKHNPLNPFPSGHLQFRNFLIIRLLLNYGLRIGELLLLECSSIKPNLRGDKFSLIVTTVDEGYEPRKNAPSLKNAWANRVLELDKQDYIYLSIYIEKIRPKTDKHDFIFISSQQSRKPLSYTSVHSIFSKVDKVFTDQHPEYKSPLYSDSLQRLTPHTTRHTWAFLTLQRIWHSKYSRNQLNKTHFVAGVPSLTGVMEEAKDELRLMGGWSPTSQMPDLYAKRFLSEQANTANIQRIIQDNAVLQNTLNTIMDKYNDEFI</sequence>
<dbReference type="Pfam" id="PF00589">
    <property type="entry name" value="Phage_integrase"/>
    <property type="match status" value="1"/>
</dbReference>
<dbReference type="InterPro" id="IPR013762">
    <property type="entry name" value="Integrase-like_cat_sf"/>
</dbReference>
<dbReference type="CDD" id="cd00397">
    <property type="entry name" value="DNA_BRE_C"/>
    <property type="match status" value="1"/>
</dbReference>
<name>A0A5I9WT59_SALET</name>
<dbReference type="InterPro" id="IPR011010">
    <property type="entry name" value="DNA_brk_join_enz"/>
</dbReference>
<accession>A0A5I9WT59</accession>
<evidence type="ECO:0000259" key="2">
    <source>
        <dbReference type="Pfam" id="PF00589"/>
    </source>
</evidence>
<evidence type="ECO:0000313" key="3">
    <source>
        <dbReference type="EMBL" id="ECS8475929.1"/>
    </source>
</evidence>
<dbReference type="Gene3D" id="1.10.443.10">
    <property type="entry name" value="Intergrase catalytic core"/>
    <property type="match status" value="1"/>
</dbReference>
<gene>
    <name evidence="3" type="ORF">C8634_06870</name>
</gene>
<dbReference type="GO" id="GO:0015074">
    <property type="term" value="P:DNA integration"/>
    <property type="evidence" value="ECO:0007669"/>
    <property type="project" value="InterPro"/>
</dbReference>
<dbReference type="SUPFAM" id="SSF56349">
    <property type="entry name" value="DNA breaking-rejoining enzymes"/>
    <property type="match status" value="1"/>
</dbReference>